<dbReference type="Pfam" id="PF02801">
    <property type="entry name" value="Ketoacyl-synt_C"/>
    <property type="match status" value="1"/>
</dbReference>
<dbReference type="InterPro" id="IPR014031">
    <property type="entry name" value="Ketoacyl_synth_C"/>
</dbReference>
<keyword evidence="7" id="KW-1185">Reference proteome</keyword>
<dbReference type="InterPro" id="IPR020841">
    <property type="entry name" value="PKS_Beta-ketoAc_synthase_dom"/>
</dbReference>
<comment type="similarity">
    <text evidence="1 4">Belongs to the thiolase-like superfamily. Beta-ketoacyl-ACP synthases family.</text>
</comment>
<evidence type="ECO:0000256" key="3">
    <source>
        <dbReference type="ARBA" id="ARBA00023315"/>
    </source>
</evidence>
<accession>A0A919KFM7</accession>
<dbReference type="InterPro" id="IPR018201">
    <property type="entry name" value="Ketoacyl_synth_AS"/>
</dbReference>
<dbReference type="SMART" id="SM00825">
    <property type="entry name" value="PKS_KS"/>
    <property type="match status" value="1"/>
</dbReference>
<reference evidence="7" key="1">
    <citation type="journal article" date="2019" name="Int. J. Syst. Evol. Microbiol.">
        <title>The Global Catalogue of Microorganisms (GCM) 10K type strain sequencing project: providing services to taxonomists for standard genome sequencing and annotation.</title>
        <authorList>
            <consortium name="The Broad Institute Genomics Platform"/>
            <consortium name="The Broad Institute Genome Sequencing Center for Infectious Disease"/>
            <person name="Wu L."/>
            <person name="Ma J."/>
        </authorList>
    </citation>
    <scope>NUCLEOTIDE SEQUENCE [LARGE SCALE GENOMIC DNA]</scope>
    <source>
        <strain evidence="7">JCM 4253</strain>
    </source>
</reference>
<protein>
    <submittedName>
        <fullName evidence="6">3-oxoacyl-[acyl-carrier-protein] synthase 2</fullName>
    </submittedName>
</protein>
<dbReference type="GO" id="GO:0006633">
    <property type="term" value="P:fatty acid biosynthetic process"/>
    <property type="evidence" value="ECO:0007669"/>
    <property type="project" value="InterPro"/>
</dbReference>
<evidence type="ECO:0000259" key="5">
    <source>
        <dbReference type="PROSITE" id="PS52004"/>
    </source>
</evidence>
<evidence type="ECO:0000313" key="7">
    <source>
        <dbReference type="Proteomes" id="UP000619355"/>
    </source>
</evidence>
<evidence type="ECO:0000256" key="4">
    <source>
        <dbReference type="RuleBase" id="RU003694"/>
    </source>
</evidence>
<sequence>MTGAVGDDAVVVTGLGAVTPLGVTVKETWEGLLCGHSAAQALDRPWAAGLPVRIAAPAAAEPAPLLERVLARRVDRVGAFALLAVREAWSDAGFVGRAEAFGPVDPERVAVVLGTGIGGTHTVVRNHEELRTRGPRRVSPHTVPMLMGNHSSALAAIEVGALGQAAAPATACAAGADAIATGLDLIRLGRADVVVAGGADAGVHPLVMAAFSAMRALSTRNDEPQGASRPFDRGRDGFVIGEGGAVVVLERAAHARARGARPYCTLAGAGQASEAHHPTGPRPDGAGLARAMRRALADARLAPDAVRHVQAHATSTPAGDAAEAAALNTVFGPGGVPVTALKSMTGHLLGAAGALAAVAAVLSLAHSVLPPTINVREQDPDTGLDIVRDAAVELSAGPAAVLCNAAGFGGHNTALVFAR</sequence>
<dbReference type="AlphaFoldDB" id="A0A919KFM7"/>
<gene>
    <name evidence="6" type="ORF">GCM10018980_73180</name>
</gene>
<evidence type="ECO:0000313" key="6">
    <source>
        <dbReference type="EMBL" id="GHG75641.1"/>
    </source>
</evidence>
<feature type="domain" description="Ketosynthase family 3 (KS3)" evidence="5">
    <location>
        <begin position="7"/>
        <end position="419"/>
    </location>
</feature>
<dbReference type="GO" id="GO:0004315">
    <property type="term" value="F:3-oxoacyl-[acyl-carrier-protein] synthase activity"/>
    <property type="evidence" value="ECO:0007669"/>
    <property type="project" value="InterPro"/>
</dbReference>
<keyword evidence="3" id="KW-0012">Acyltransferase</keyword>
<keyword evidence="2 4" id="KW-0808">Transferase</keyword>
<comment type="caution">
    <text evidence="6">The sequence shown here is derived from an EMBL/GenBank/DDBJ whole genome shotgun (WGS) entry which is preliminary data.</text>
</comment>
<dbReference type="Pfam" id="PF00109">
    <property type="entry name" value="ketoacyl-synt"/>
    <property type="match status" value="1"/>
</dbReference>
<evidence type="ECO:0000256" key="2">
    <source>
        <dbReference type="ARBA" id="ARBA00022679"/>
    </source>
</evidence>
<dbReference type="InterPro" id="IPR000794">
    <property type="entry name" value="Beta-ketoacyl_synthase"/>
</dbReference>
<proteinExistence type="inferred from homology"/>
<dbReference type="GO" id="GO:0005829">
    <property type="term" value="C:cytosol"/>
    <property type="evidence" value="ECO:0007669"/>
    <property type="project" value="TreeGrafter"/>
</dbReference>
<name>A0A919KFM7_9ACTN</name>
<organism evidence="6 7">
    <name type="scientific">Streptomyces capoamus</name>
    <dbReference type="NCBI Taxonomy" id="68183"/>
    <lineage>
        <taxon>Bacteria</taxon>
        <taxon>Bacillati</taxon>
        <taxon>Actinomycetota</taxon>
        <taxon>Actinomycetes</taxon>
        <taxon>Kitasatosporales</taxon>
        <taxon>Streptomycetaceae</taxon>
        <taxon>Streptomyces</taxon>
    </lineage>
</organism>
<dbReference type="PROSITE" id="PS52004">
    <property type="entry name" value="KS3_2"/>
    <property type="match status" value="1"/>
</dbReference>
<dbReference type="Proteomes" id="UP000619355">
    <property type="component" value="Unassembled WGS sequence"/>
</dbReference>
<dbReference type="Gene3D" id="3.40.47.10">
    <property type="match status" value="1"/>
</dbReference>
<dbReference type="PANTHER" id="PTHR11712">
    <property type="entry name" value="POLYKETIDE SYNTHASE-RELATED"/>
    <property type="match status" value="1"/>
</dbReference>
<evidence type="ECO:0000256" key="1">
    <source>
        <dbReference type="ARBA" id="ARBA00008467"/>
    </source>
</evidence>
<dbReference type="InterPro" id="IPR016039">
    <property type="entry name" value="Thiolase-like"/>
</dbReference>
<dbReference type="EMBL" id="BNBF01000038">
    <property type="protein sequence ID" value="GHG75641.1"/>
    <property type="molecule type" value="Genomic_DNA"/>
</dbReference>
<dbReference type="FunFam" id="3.40.47.10:FF:000018">
    <property type="entry name" value="3-oxoacyl-[acyl-carrier-protein] synthase 2"/>
    <property type="match status" value="1"/>
</dbReference>
<dbReference type="CDD" id="cd00834">
    <property type="entry name" value="KAS_I_II"/>
    <property type="match status" value="1"/>
</dbReference>
<dbReference type="SUPFAM" id="SSF53901">
    <property type="entry name" value="Thiolase-like"/>
    <property type="match status" value="2"/>
</dbReference>
<dbReference type="InterPro" id="IPR014030">
    <property type="entry name" value="Ketoacyl_synth_N"/>
</dbReference>
<dbReference type="PANTHER" id="PTHR11712:SF336">
    <property type="entry name" value="3-OXOACYL-[ACYL-CARRIER-PROTEIN] SYNTHASE, MITOCHONDRIAL"/>
    <property type="match status" value="1"/>
</dbReference>
<dbReference type="PROSITE" id="PS00606">
    <property type="entry name" value="KS3_1"/>
    <property type="match status" value="1"/>
</dbReference>
<dbReference type="RefSeq" id="WP_189986469.1">
    <property type="nucleotide sequence ID" value="NZ_BNBF01000038.1"/>
</dbReference>
<dbReference type="NCBIfam" id="NF005589">
    <property type="entry name" value="PRK07314.1"/>
    <property type="match status" value="1"/>
</dbReference>